<evidence type="ECO:0000256" key="10">
    <source>
        <dbReference type="ARBA" id="ARBA00023251"/>
    </source>
</evidence>
<feature type="transmembrane region" description="Helical" evidence="14">
    <location>
        <begin position="119"/>
        <end position="140"/>
    </location>
</feature>
<dbReference type="EMBL" id="MGJV01000026">
    <property type="protein sequence ID" value="OGN14412.1"/>
    <property type="molecule type" value="Genomic_DNA"/>
</dbReference>
<comment type="caution">
    <text evidence="15">The sequence shown here is derived from an EMBL/GenBank/DDBJ whole genome shotgun (WGS) entry which is preliminary data.</text>
</comment>
<keyword evidence="8 14" id="KW-1133">Transmembrane helix</keyword>
<keyword evidence="14" id="KW-0961">Cell wall biogenesis/degradation</keyword>
<feature type="transmembrane region" description="Helical" evidence="14">
    <location>
        <begin position="42"/>
        <end position="60"/>
    </location>
</feature>
<feature type="transmembrane region" description="Helical" evidence="14">
    <location>
        <begin position="197"/>
        <end position="215"/>
    </location>
</feature>
<keyword evidence="7 14" id="KW-0378">Hydrolase</keyword>
<evidence type="ECO:0000256" key="13">
    <source>
        <dbReference type="ARBA" id="ARBA00047594"/>
    </source>
</evidence>
<dbReference type="GO" id="GO:0005886">
    <property type="term" value="C:plasma membrane"/>
    <property type="evidence" value="ECO:0007669"/>
    <property type="project" value="UniProtKB-SubCell"/>
</dbReference>
<evidence type="ECO:0000256" key="6">
    <source>
        <dbReference type="ARBA" id="ARBA00022692"/>
    </source>
</evidence>
<evidence type="ECO:0000256" key="11">
    <source>
        <dbReference type="ARBA" id="ARBA00032707"/>
    </source>
</evidence>
<dbReference type="InterPro" id="IPR003824">
    <property type="entry name" value="UppP"/>
</dbReference>
<dbReference type="GO" id="GO:0050380">
    <property type="term" value="F:undecaprenyl-diphosphatase activity"/>
    <property type="evidence" value="ECO:0007669"/>
    <property type="project" value="UniProtKB-UniRule"/>
</dbReference>
<dbReference type="EC" id="3.6.1.27" evidence="3 14"/>
<evidence type="ECO:0000256" key="1">
    <source>
        <dbReference type="ARBA" id="ARBA00004651"/>
    </source>
</evidence>
<keyword evidence="14" id="KW-0133">Cell shape</keyword>
<dbReference type="GO" id="GO:0009252">
    <property type="term" value="P:peptidoglycan biosynthetic process"/>
    <property type="evidence" value="ECO:0007669"/>
    <property type="project" value="UniProtKB-KW"/>
</dbReference>
<feature type="transmembrane region" description="Helical" evidence="14">
    <location>
        <begin position="222"/>
        <end position="243"/>
    </location>
</feature>
<comment type="miscellaneous">
    <text evidence="14">Bacitracin is thought to be involved in the inhibition of peptidoglycan synthesis by sequestering undecaprenyl diphosphate, thereby reducing the pool of lipid carrier available.</text>
</comment>
<evidence type="ECO:0000256" key="12">
    <source>
        <dbReference type="ARBA" id="ARBA00032932"/>
    </source>
</evidence>
<dbReference type="AlphaFoldDB" id="A0A1F8FMY1"/>
<feature type="transmembrane region" description="Helical" evidence="14">
    <location>
        <begin position="88"/>
        <end position="107"/>
    </location>
</feature>
<dbReference type="Pfam" id="PF02673">
    <property type="entry name" value="BacA"/>
    <property type="match status" value="1"/>
</dbReference>
<evidence type="ECO:0000256" key="7">
    <source>
        <dbReference type="ARBA" id="ARBA00022801"/>
    </source>
</evidence>
<feature type="transmembrane region" description="Helical" evidence="14">
    <location>
        <begin position="249"/>
        <end position="267"/>
    </location>
</feature>
<dbReference type="GO" id="GO:0046677">
    <property type="term" value="P:response to antibiotic"/>
    <property type="evidence" value="ECO:0007669"/>
    <property type="project" value="UniProtKB-UniRule"/>
</dbReference>
<comment type="catalytic activity">
    <reaction evidence="13 14">
        <text>di-trans,octa-cis-undecaprenyl diphosphate + H2O = di-trans,octa-cis-undecaprenyl phosphate + phosphate + H(+)</text>
        <dbReference type="Rhea" id="RHEA:28094"/>
        <dbReference type="ChEBI" id="CHEBI:15377"/>
        <dbReference type="ChEBI" id="CHEBI:15378"/>
        <dbReference type="ChEBI" id="CHEBI:43474"/>
        <dbReference type="ChEBI" id="CHEBI:58405"/>
        <dbReference type="ChEBI" id="CHEBI:60392"/>
        <dbReference type="EC" id="3.6.1.27"/>
    </reaction>
</comment>
<dbReference type="PANTHER" id="PTHR30622:SF2">
    <property type="entry name" value="UNDECAPRENYL-DIPHOSPHATASE"/>
    <property type="match status" value="1"/>
</dbReference>
<dbReference type="GO" id="GO:0071555">
    <property type="term" value="P:cell wall organization"/>
    <property type="evidence" value="ECO:0007669"/>
    <property type="project" value="UniProtKB-KW"/>
</dbReference>
<evidence type="ECO:0000256" key="14">
    <source>
        <dbReference type="HAMAP-Rule" id="MF_01006"/>
    </source>
</evidence>
<evidence type="ECO:0000256" key="8">
    <source>
        <dbReference type="ARBA" id="ARBA00022989"/>
    </source>
</evidence>
<evidence type="ECO:0000313" key="15">
    <source>
        <dbReference type="EMBL" id="OGN14412.1"/>
    </source>
</evidence>
<reference evidence="15 16" key="1">
    <citation type="journal article" date="2016" name="Nat. Commun.">
        <title>Thousands of microbial genomes shed light on interconnected biogeochemical processes in an aquifer system.</title>
        <authorList>
            <person name="Anantharaman K."/>
            <person name="Brown C.T."/>
            <person name="Hug L.A."/>
            <person name="Sharon I."/>
            <person name="Castelle C.J."/>
            <person name="Probst A.J."/>
            <person name="Thomas B.C."/>
            <person name="Singh A."/>
            <person name="Wilkins M.J."/>
            <person name="Karaoz U."/>
            <person name="Brodie E.L."/>
            <person name="Williams K.H."/>
            <person name="Hubbard S.S."/>
            <person name="Banfield J.F."/>
        </authorList>
    </citation>
    <scope>NUCLEOTIDE SEQUENCE [LARGE SCALE GENOMIC DNA]</scope>
</reference>
<keyword evidence="6 14" id="KW-0812">Transmembrane</keyword>
<comment type="subcellular location">
    <subcellularLocation>
        <location evidence="1 14">Cell membrane</location>
        <topology evidence="1 14">Multi-pass membrane protein</topology>
    </subcellularLocation>
</comment>
<dbReference type="Proteomes" id="UP000176581">
    <property type="component" value="Unassembled WGS sequence"/>
</dbReference>
<keyword evidence="9 14" id="KW-0472">Membrane</keyword>
<dbReference type="HAMAP" id="MF_01006">
    <property type="entry name" value="Undec_diphosphatase"/>
    <property type="match status" value="1"/>
</dbReference>
<accession>A0A1F8FMY1</accession>
<organism evidence="15 16">
    <name type="scientific">Candidatus Yanofskybacteria bacterium RIFCSPHIGHO2_02_FULL_43_22</name>
    <dbReference type="NCBI Taxonomy" id="1802681"/>
    <lineage>
        <taxon>Bacteria</taxon>
        <taxon>Candidatus Yanofskyibacteriota</taxon>
    </lineage>
</organism>
<evidence type="ECO:0000256" key="3">
    <source>
        <dbReference type="ARBA" id="ARBA00012374"/>
    </source>
</evidence>
<comment type="function">
    <text evidence="14">Catalyzes the dephosphorylation of undecaprenyl diphosphate (UPP). Confers resistance to bacitracin.</text>
</comment>
<proteinExistence type="inferred from homology"/>
<keyword evidence="10 14" id="KW-0046">Antibiotic resistance</keyword>
<protein>
    <recommendedName>
        <fullName evidence="4 14">Undecaprenyl-diphosphatase</fullName>
        <ecNumber evidence="3 14">3.6.1.27</ecNumber>
    </recommendedName>
    <alternativeName>
        <fullName evidence="12 14">Bacitracin resistance protein</fullName>
    </alternativeName>
    <alternativeName>
        <fullName evidence="11 14">Undecaprenyl pyrophosphate phosphatase</fullName>
    </alternativeName>
</protein>
<keyword evidence="14" id="KW-0573">Peptidoglycan synthesis</keyword>
<sequence>MFESFILGMVQGVTEWLPVSSEGMIVLVKNNFFDGGMLADTIKMALFLHLGTFLAALIYFRRDVKNIVLRFMRFNLNVEVKPQEVNRILRFIIIATLVSALLGWGLLEFITGIENSIVLTARFVNIIIAVLLVFTGVAQLKKRKNYGHRSAFELKDGDSILLGVAQGAAVLPGLSRSGLTVFALLLRNFQDTEALRLSFLLSLPIVLGGNILLNFNQAIFSLNNLVALLSSFIFGYIMINLFLKLAEKINFGWFAIIFAGLVFLAVFL</sequence>
<evidence type="ECO:0000256" key="5">
    <source>
        <dbReference type="ARBA" id="ARBA00022475"/>
    </source>
</evidence>
<evidence type="ECO:0000256" key="2">
    <source>
        <dbReference type="ARBA" id="ARBA00010621"/>
    </source>
</evidence>
<dbReference type="GO" id="GO:0008360">
    <property type="term" value="P:regulation of cell shape"/>
    <property type="evidence" value="ECO:0007669"/>
    <property type="project" value="UniProtKB-KW"/>
</dbReference>
<evidence type="ECO:0000313" key="16">
    <source>
        <dbReference type="Proteomes" id="UP000176581"/>
    </source>
</evidence>
<evidence type="ECO:0000256" key="9">
    <source>
        <dbReference type="ARBA" id="ARBA00023136"/>
    </source>
</evidence>
<evidence type="ECO:0000256" key="4">
    <source>
        <dbReference type="ARBA" id="ARBA00021581"/>
    </source>
</evidence>
<keyword evidence="5 14" id="KW-1003">Cell membrane</keyword>
<dbReference type="PANTHER" id="PTHR30622">
    <property type="entry name" value="UNDECAPRENYL-DIPHOSPHATASE"/>
    <property type="match status" value="1"/>
</dbReference>
<gene>
    <name evidence="14" type="primary">uppP</name>
    <name evidence="15" type="ORF">A3J47_03160</name>
</gene>
<name>A0A1F8FMY1_9BACT</name>
<comment type="similarity">
    <text evidence="2 14">Belongs to the UppP family.</text>
</comment>